<sequence>MDWEKIIEEFSSESAHCPECLKCGYCCKHTPCFYGEWDSEKQRCRYLTENNLCGKYKEIVALEEKMGLREKMFGSGCCLNYMNPDRLKLLREVENKER</sequence>
<gene>
    <name evidence="1" type="ORF">JYK00_09565</name>
</gene>
<dbReference type="RefSeq" id="WP_207566668.1">
    <property type="nucleotide sequence ID" value="NZ_CP071446.1"/>
</dbReference>
<evidence type="ECO:0000313" key="2">
    <source>
        <dbReference type="Proteomes" id="UP000671862"/>
    </source>
</evidence>
<keyword evidence="2" id="KW-1185">Reference proteome</keyword>
<proteinExistence type="predicted"/>
<dbReference type="EMBL" id="CP071446">
    <property type="protein sequence ID" value="QTA37947.1"/>
    <property type="molecule type" value="Genomic_DNA"/>
</dbReference>
<protein>
    <recommendedName>
        <fullName evidence="3">Zinc/iron-chelating domain-containing protein</fullName>
    </recommendedName>
</protein>
<reference evidence="1 2" key="1">
    <citation type="submission" date="2021-03" db="EMBL/GenBank/DDBJ databases">
        <title>Thermosipho ferrireducens sp.nov., an anaerobic thermophilic iron-reducing bacterium isolated from a deep-sea hydrothermal sulfide deposits.</title>
        <authorList>
            <person name="Zeng X."/>
            <person name="Chen Y."/>
            <person name="Shao Z."/>
        </authorList>
    </citation>
    <scope>NUCLEOTIDE SEQUENCE [LARGE SCALE GENOMIC DNA]</scope>
    <source>
        <strain evidence="1 2">JL129W03</strain>
    </source>
</reference>
<dbReference type="Proteomes" id="UP000671862">
    <property type="component" value="Chromosome"/>
</dbReference>
<evidence type="ECO:0000313" key="1">
    <source>
        <dbReference type="EMBL" id="QTA37947.1"/>
    </source>
</evidence>
<evidence type="ECO:0008006" key="3">
    <source>
        <dbReference type="Google" id="ProtNLM"/>
    </source>
</evidence>
<organism evidence="1 2">
    <name type="scientific">Thermosipho ferrireducens</name>
    <dbReference type="NCBI Taxonomy" id="2571116"/>
    <lineage>
        <taxon>Bacteria</taxon>
        <taxon>Thermotogati</taxon>
        <taxon>Thermotogota</taxon>
        <taxon>Thermotogae</taxon>
        <taxon>Thermotogales</taxon>
        <taxon>Fervidobacteriaceae</taxon>
        <taxon>Thermosipho</taxon>
    </lineage>
</organism>
<accession>A0ABX7S5V2</accession>
<name>A0ABX7S5V2_9BACT</name>